<dbReference type="KEGG" id="pace:A6070_04130"/>
<protein>
    <recommendedName>
        <fullName evidence="5">Ferredoxin</fullName>
    </recommendedName>
</protein>
<dbReference type="Gene3D" id="3.30.420.480">
    <property type="entry name" value="Domain of unknown function (DUF4445)"/>
    <property type="match status" value="1"/>
</dbReference>
<dbReference type="InterPro" id="IPR043129">
    <property type="entry name" value="ATPase_NBD"/>
</dbReference>
<evidence type="ECO:0000259" key="1">
    <source>
        <dbReference type="Pfam" id="PF14574"/>
    </source>
</evidence>
<dbReference type="STRING" id="29542.A6070_04130"/>
<feature type="domain" description="RACo-like middle region" evidence="2">
    <location>
        <begin position="8"/>
        <end position="155"/>
    </location>
</feature>
<organism evidence="3 4">
    <name type="scientific">Syntrophotalea acetylenica</name>
    <name type="common">Pelobacter acetylenicus</name>
    <dbReference type="NCBI Taxonomy" id="29542"/>
    <lineage>
        <taxon>Bacteria</taxon>
        <taxon>Pseudomonadati</taxon>
        <taxon>Thermodesulfobacteriota</taxon>
        <taxon>Desulfuromonadia</taxon>
        <taxon>Desulfuromonadales</taxon>
        <taxon>Syntrophotaleaceae</taxon>
        <taxon>Syntrophotalea</taxon>
    </lineage>
</organism>
<name>A0A1L3GHB5_SYNAC</name>
<dbReference type="Pfam" id="PF14574">
    <property type="entry name" value="RACo_C_ter"/>
    <property type="match status" value="1"/>
</dbReference>
<dbReference type="AlphaFoldDB" id="A0A1L3GHB5"/>
<dbReference type="EMBL" id="CP015518">
    <property type="protein sequence ID" value="APG25333.1"/>
    <property type="molecule type" value="Genomic_DNA"/>
</dbReference>
<evidence type="ECO:0000259" key="2">
    <source>
        <dbReference type="Pfam" id="PF17651"/>
    </source>
</evidence>
<dbReference type="PANTHER" id="PTHR42895">
    <property type="entry name" value="IRON-SULFUR CLUSTER-BINDING PROTEIN-RELATED"/>
    <property type="match status" value="1"/>
</dbReference>
<dbReference type="Pfam" id="PF17651">
    <property type="entry name" value="Raco_middle"/>
    <property type="match status" value="1"/>
</dbReference>
<gene>
    <name evidence="3" type="ORF">A7E75_10125</name>
</gene>
<dbReference type="SUPFAM" id="SSF53067">
    <property type="entry name" value="Actin-like ATPase domain"/>
    <property type="match status" value="1"/>
</dbReference>
<proteinExistence type="predicted"/>
<feature type="domain" description="RACo C-terminal" evidence="1">
    <location>
        <begin position="163"/>
        <end position="409"/>
    </location>
</feature>
<keyword evidence="4" id="KW-1185">Reference proteome</keyword>
<accession>A0A1L3GHB5</accession>
<dbReference type="Proteomes" id="UP000182264">
    <property type="component" value="Chromosome"/>
</dbReference>
<dbReference type="OrthoDB" id="9810588at2"/>
<sequence>MPQGGCLLALDLGTTTLAGRLLDSDGHVLAQERLLNPQSVLGADIMRRLENAMTGEDLRLQLLLLDGLREIVDSMLRQAGLARRDIRGAAAAGNPGMVYLLRRLPVTSILYPPHRPPWRDAVFLSPDQIDLQLPVPLYIFPLISGYVGGDLVAFLFGQGKVGEASFFLDAGTNGEMALFSGDRWRVTSVAAGPAFEGGGISCGMVAKAGAIHDVVIEDDRLGLLVLGGGPPRGLCGSGLVAALAAALDGGLIDARGSIVDPLEVPTNLSGYIVETASGRALRLYRDAAVDLLLTQQDVRQFQLGKAAVRAGTECLLRRAGLEAADVAQAVLTGAFGFSLSRRVLKRVAMLPENMVEKVRFAEVGVLAGVGRLLCDAQGPDKVQRLAATLQPLPLSGSPAFEKAFIHAMNF</sequence>
<dbReference type="InterPro" id="IPR027980">
    <property type="entry name" value="RACo_C"/>
</dbReference>
<evidence type="ECO:0000313" key="3">
    <source>
        <dbReference type="EMBL" id="APG25333.1"/>
    </source>
</evidence>
<dbReference type="InterPro" id="IPR052911">
    <property type="entry name" value="Corrinoid_activation_enz"/>
</dbReference>
<reference evidence="3 4" key="1">
    <citation type="journal article" date="2017" name="Genome Announc.">
        <title>Complete Genome Sequences of Two Acetylene-Fermenting Pelobacter acetylenicus Strains.</title>
        <authorList>
            <person name="Sutton J.M."/>
            <person name="Baesman S.M."/>
            <person name="Fierst J.L."/>
            <person name="Poret-Peterson A.T."/>
            <person name="Oremland R.S."/>
            <person name="Dunlap D.S."/>
            <person name="Akob D.M."/>
        </authorList>
    </citation>
    <scope>NUCLEOTIDE SEQUENCE [LARGE SCALE GENOMIC DNA]</scope>
    <source>
        <strain evidence="3 4">DSM 3247</strain>
    </source>
</reference>
<dbReference type="InterPro" id="IPR042259">
    <property type="entry name" value="Raco-like_middle_sf"/>
</dbReference>
<dbReference type="InterPro" id="IPR041414">
    <property type="entry name" value="Raco-like_middle"/>
</dbReference>
<dbReference type="PANTHER" id="PTHR42895:SF2">
    <property type="entry name" value="IRON-SULFUR CLUSTER PROTEIN"/>
    <property type="match status" value="1"/>
</dbReference>
<dbReference type="RefSeq" id="WP_072287184.1">
    <property type="nucleotide sequence ID" value="NZ_CP015455.1"/>
</dbReference>
<evidence type="ECO:0008006" key="5">
    <source>
        <dbReference type="Google" id="ProtNLM"/>
    </source>
</evidence>
<evidence type="ECO:0000313" key="4">
    <source>
        <dbReference type="Proteomes" id="UP000182264"/>
    </source>
</evidence>